<reference evidence="1 2" key="1">
    <citation type="journal article" date="2018" name="Proc. R. Soc. B">
        <title>A non-coding region near Follistatin controls head colour polymorphism in the Gouldian finch.</title>
        <authorList>
            <person name="Toomey M.B."/>
            <person name="Marques C.I."/>
            <person name="Andrade P."/>
            <person name="Araujo P.M."/>
            <person name="Sabatino S."/>
            <person name="Gazda M.A."/>
            <person name="Afonso S."/>
            <person name="Lopes R.J."/>
            <person name="Corbo J.C."/>
            <person name="Carneiro M."/>
        </authorList>
    </citation>
    <scope>NUCLEOTIDE SEQUENCE [LARGE SCALE GENOMIC DNA]</scope>
    <source>
        <strain evidence="1">Red01</strain>
        <tissue evidence="1">Muscle</tissue>
    </source>
</reference>
<proteinExistence type="predicted"/>
<dbReference type="EMBL" id="QUSF01000085">
    <property type="protein sequence ID" value="RLV94400.1"/>
    <property type="molecule type" value="Genomic_DNA"/>
</dbReference>
<accession>A0A3L8S2Z9</accession>
<dbReference type="Proteomes" id="UP000276834">
    <property type="component" value="Unassembled WGS sequence"/>
</dbReference>
<name>A0A3L8S2Z9_CHLGU</name>
<sequence>MPKPWVGAGLFTGESCATPENRWRPAHFLDSWTALAEDLSGFPTEGARSRENHICLQGRSTRSVVRVESAFPGLLTFTLTLAIELAVPTENFGQRAFPRICQDFPATKTTTTIKKERKAPLPRGACINVRWELLPGTGCGFRGWHLKQRGSVCRFLWRLPPSLAFRQTFQREGSRKV</sequence>
<keyword evidence="2" id="KW-1185">Reference proteome</keyword>
<dbReference type="AlphaFoldDB" id="A0A3L8S2Z9"/>
<gene>
    <name evidence="1" type="ORF">DV515_00013174</name>
</gene>
<evidence type="ECO:0000313" key="1">
    <source>
        <dbReference type="EMBL" id="RLV94400.1"/>
    </source>
</evidence>
<evidence type="ECO:0000313" key="2">
    <source>
        <dbReference type="Proteomes" id="UP000276834"/>
    </source>
</evidence>
<protein>
    <submittedName>
        <fullName evidence="1">Uncharacterized protein</fullName>
    </submittedName>
</protein>
<comment type="caution">
    <text evidence="1">The sequence shown here is derived from an EMBL/GenBank/DDBJ whole genome shotgun (WGS) entry which is preliminary data.</text>
</comment>
<organism evidence="1 2">
    <name type="scientific">Chloebia gouldiae</name>
    <name type="common">Gouldian finch</name>
    <name type="synonym">Erythrura gouldiae</name>
    <dbReference type="NCBI Taxonomy" id="44316"/>
    <lineage>
        <taxon>Eukaryota</taxon>
        <taxon>Metazoa</taxon>
        <taxon>Chordata</taxon>
        <taxon>Craniata</taxon>
        <taxon>Vertebrata</taxon>
        <taxon>Euteleostomi</taxon>
        <taxon>Archelosauria</taxon>
        <taxon>Archosauria</taxon>
        <taxon>Dinosauria</taxon>
        <taxon>Saurischia</taxon>
        <taxon>Theropoda</taxon>
        <taxon>Coelurosauria</taxon>
        <taxon>Aves</taxon>
        <taxon>Neognathae</taxon>
        <taxon>Neoaves</taxon>
        <taxon>Telluraves</taxon>
        <taxon>Australaves</taxon>
        <taxon>Passeriformes</taxon>
        <taxon>Passeroidea</taxon>
        <taxon>Passeridae</taxon>
        <taxon>Chloebia</taxon>
    </lineage>
</organism>